<evidence type="ECO:0000259" key="1">
    <source>
        <dbReference type="PROSITE" id="PS50112"/>
    </source>
</evidence>
<gene>
    <name evidence="2" type="ORF">S06H3_57829</name>
</gene>
<evidence type="ECO:0000313" key="2">
    <source>
        <dbReference type="EMBL" id="GAI50157.1"/>
    </source>
</evidence>
<sequence>MNKKKKHKYAKNASQLNPEGCIDILKGLPDIVYKIDPDGCFTFINDSVRNLGYEPEELIGEHFSKIVHPDDVKLFARNYVLPKFKGKDNRTIWLYYQAV</sequence>
<dbReference type="EMBL" id="BARV01037376">
    <property type="protein sequence ID" value="GAI50157.1"/>
    <property type="molecule type" value="Genomic_DNA"/>
</dbReference>
<accession>X1P1I8</accession>
<proteinExistence type="predicted"/>
<feature type="domain" description="PAS" evidence="1">
    <location>
        <begin position="51"/>
        <end position="71"/>
    </location>
</feature>
<dbReference type="InterPro" id="IPR000014">
    <property type="entry name" value="PAS"/>
</dbReference>
<name>X1P1I8_9ZZZZ</name>
<dbReference type="PROSITE" id="PS50112">
    <property type="entry name" value="PAS"/>
    <property type="match status" value="1"/>
</dbReference>
<protein>
    <recommendedName>
        <fullName evidence="1">PAS domain-containing protein</fullName>
    </recommendedName>
</protein>
<dbReference type="Pfam" id="PF13426">
    <property type="entry name" value="PAS_9"/>
    <property type="match status" value="1"/>
</dbReference>
<dbReference type="InterPro" id="IPR035965">
    <property type="entry name" value="PAS-like_dom_sf"/>
</dbReference>
<dbReference type="SUPFAM" id="SSF55785">
    <property type="entry name" value="PYP-like sensor domain (PAS domain)"/>
    <property type="match status" value="1"/>
</dbReference>
<comment type="caution">
    <text evidence="2">The sequence shown here is derived from an EMBL/GenBank/DDBJ whole genome shotgun (WGS) entry which is preliminary data.</text>
</comment>
<dbReference type="AlphaFoldDB" id="X1P1I8"/>
<dbReference type="CDD" id="cd00130">
    <property type="entry name" value="PAS"/>
    <property type="match status" value="1"/>
</dbReference>
<reference evidence="2" key="1">
    <citation type="journal article" date="2014" name="Front. Microbiol.">
        <title>High frequency of phylogenetically diverse reductive dehalogenase-homologous genes in deep subseafloor sedimentary metagenomes.</title>
        <authorList>
            <person name="Kawai M."/>
            <person name="Futagami T."/>
            <person name="Toyoda A."/>
            <person name="Takaki Y."/>
            <person name="Nishi S."/>
            <person name="Hori S."/>
            <person name="Arai W."/>
            <person name="Tsubouchi T."/>
            <person name="Morono Y."/>
            <person name="Uchiyama I."/>
            <person name="Ito T."/>
            <person name="Fujiyama A."/>
            <person name="Inagaki F."/>
            <person name="Takami H."/>
        </authorList>
    </citation>
    <scope>NUCLEOTIDE SEQUENCE</scope>
    <source>
        <strain evidence="2">Expedition CK06-06</strain>
    </source>
</reference>
<organism evidence="2">
    <name type="scientific">marine sediment metagenome</name>
    <dbReference type="NCBI Taxonomy" id="412755"/>
    <lineage>
        <taxon>unclassified sequences</taxon>
        <taxon>metagenomes</taxon>
        <taxon>ecological metagenomes</taxon>
    </lineage>
</organism>
<dbReference type="SMART" id="SM00091">
    <property type="entry name" value="PAS"/>
    <property type="match status" value="1"/>
</dbReference>
<dbReference type="Gene3D" id="3.30.450.20">
    <property type="entry name" value="PAS domain"/>
    <property type="match status" value="1"/>
</dbReference>
<dbReference type="NCBIfam" id="TIGR00229">
    <property type="entry name" value="sensory_box"/>
    <property type="match status" value="1"/>
</dbReference>